<reference evidence="6" key="1">
    <citation type="submission" date="2018-05" db="EMBL/GenBank/DDBJ databases">
        <title>Organellar genomes of Gracilariaceae.</title>
        <authorList>
            <person name="Iha C."/>
            <person name="Oliveira M.C."/>
        </authorList>
    </citation>
    <scope>NUCLEOTIDE SEQUENCE</scope>
</reference>
<evidence type="ECO:0000256" key="4">
    <source>
        <dbReference type="ARBA" id="ARBA00023276"/>
    </source>
</evidence>
<dbReference type="CDD" id="cd05243">
    <property type="entry name" value="SDR_a5"/>
    <property type="match status" value="1"/>
</dbReference>
<accession>A0A345U767</accession>
<organism evidence="6">
    <name type="scientific">Gracilaria ferox</name>
    <dbReference type="NCBI Taxonomy" id="1184158"/>
    <lineage>
        <taxon>Eukaryota</taxon>
        <taxon>Rhodophyta</taxon>
        <taxon>Florideophyceae</taxon>
        <taxon>Rhodymeniophycidae</taxon>
        <taxon>Gracilariales</taxon>
        <taxon>Gracilariaceae</taxon>
        <taxon>Gracilaria</taxon>
    </lineage>
</organism>
<proteinExistence type="predicted"/>
<dbReference type="Gene3D" id="3.40.50.720">
    <property type="entry name" value="NAD(P)-binding Rossmann-like Domain"/>
    <property type="match status" value="1"/>
</dbReference>
<sequence length="323" mass="37084">MSLLVLGATGTLGRQIVRRALDEGFQVKCFVRNFRKAVFLKEWGAELVYGDLKLPETIPPTLLGITAVIDASTARTSDLYNAAKIDLYGKYILIEAAKKAYIKRYIFFSILNAHQYSEIPLIQMKVIIEDYLIKSGINYTIFNLAGFFQGLITQYALPILDNQTVWITNDIKSIAYMDTQDIAKLTVRSLSSAKAKNKILPMVGHKSWSSMEIIELCEKLSGQRSKISRIPILILYLLRRLTYFFQWSWNISDRLAFTVVLTNSDSFNTSMSEVYSLLQANQQETERLEDYFKEYFSKVMKKLKDINYKSISEANQKINNSNF</sequence>
<dbReference type="InterPro" id="IPR036291">
    <property type="entry name" value="NAD(P)-bd_dom_sf"/>
</dbReference>
<dbReference type="GeneID" id="37623012"/>
<dbReference type="EMBL" id="MH396010">
    <property type="protein sequence ID" value="AXI96303.1"/>
    <property type="molecule type" value="Genomic_DNA"/>
</dbReference>
<evidence type="ECO:0000259" key="5">
    <source>
        <dbReference type="Pfam" id="PF05368"/>
    </source>
</evidence>
<feature type="domain" description="NmrA-like" evidence="5">
    <location>
        <begin position="3"/>
        <end position="236"/>
    </location>
</feature>
<evidence type="ECO:0000256" key="1">
    <source>
        <dbReference type="ARBA" id="ARBA00004474"/>
    </source>
</evidence>
<dbReference type="InterPro" id="IPR008030">
    <property type="entry name" value="NmrA-like"/>
</dbReference>
<dbReference type="GO" id="GO:0009536">
    <property type="term" value="C:plastid"/>
    <property type="evidence" value="ECO:0007669"/>
    <property type="project" value="UniProtKB-SubCell"/>
</dbReference>
<dbReference type="RefSeq" id="YP_009510630.1">
    <property type="nucleotide sequence ID" value="NC_039140.1"/>
</dbReference>
<comment type="subcellular location">
    <subcellularLocation>
        <location evidence="1">Plastid</location>
    </subcellularLocation>
</comment>
<name>A0A345U767_9FLOR</name>
<dbReference type="Pfam" id="PF05368">
    <property type="entry name" value="NmrA"/>
    <property type="match status" value="1"/>
</dbReference>
<dbReference type="PANTHER" id="PTHR47128:SF2">
    <property type="entry name" value="PROTEIN HIGH CHLOROPHYLL FLUORESCENCE PHENOTYPE 244, CHLOROPLASTIC"/>
    <property type="match status" value="1"/>
</dbReference>
<dbReference type="SUPFAM" id="SSF51735">
    <property type="entry name" value="NAD(P)-binding Rossmann-fold domains"/>
    <property type="match status" value="1"/>
</dbReference>
<keyword evidence="3 6" id="KW-0934">Plastid</keyword>
<dbReference type="InterPro" id="IPR044256">
    <property type="entry name" value="HCF244-like"/>
</dbReference>
<protein>
    <recommendedName>
        <fullName evidence="5">NmrA-like domain-containing protein</fullName>
    </recommendedName>
</protein>
<geneLocation type="chloroplast" evidence="6"/>
<keyword evidence="4" id="KW-0604">Photosystem II</keyword>
<dbReference type="AlphaFoldDB" id="A0A345U767"/>
<keyword evidence="6" id="KW-0150">Chloroplast</keyword>
<dbReference type="GO" id="GO:0015979">
    <property type="term" value="P:photosynthesis"/>
    <property type="evidence" value="ECO:0007669"/>
    <property type="project" value="UniProtKB-KW"/>
</dbReference>
<evidence type="ECO:0000256" key="2">
    <source>
        <dbReference type="ARBA" id="ARBA00022531"/>
    </source>
</evidence>
<gene>
    <name evidence="6" type="primary">ycf39</name>
</gene>
<dbReference type="PANTHER" id="PTHR47128">
    <property type="match status" value="1"/>
</dbReference>
<evidence type="ECO:0000256" key="3">
    <source>
        <dbReference type="ARBA" id="ARBA00022640"/>
    </source>
</evidence>
<dbReference type="GO" id="GO:0009523">
    <property type="term" value="C:photosystem II"/>
    <property type="evidence" value="ECO:0007669"/>
    <property type="project" value="UniProtKB-KW"/>
</dbReference>
<keyword evidence="2" id="KW-0602">Photosynthesis</keyword>
<evidence type="ECO:0000313" key="6">
    <source>
        <dbReference type="EMBL" id="AXI96303.1"/>
    </source>
</evidence>